<dbReference type="AlphaFoldDB" id="A0A8J3ZZL4"/>
<name>A0A8J3ZZL4_9ACTN</name>
<evidence type="ECO:0000313" key="2">
    <source>
        <dbReference type="Proteomes" id="UP000635606"/>
    </source>
</evidence>
<reference evidence="1" key="1">
    <citation type="submission" date="2021-01" db="EMBL/GenBank/DDBJ databases">
        <title>Whole genome shotgun sequence of Virgisporangium ochraceum NBRC 16418.</title>
        <authorList>
            <person name="Komaki H."/>
            <person name="Tamura T."/>
        </authorList>
    </citation>
    <scope>NUCLEOTIDE SEQUENCE</scope>
    <source>
        <strain evidence="1">NBRC 16418</strain>
    </source>
</reference>
<keyword evidence="2" id="KW-1185">Reference proteome</keyword>
<dbReference type="EMBL" id="BOPH01000090">
    <property type="protein sequence ID" value="GIJ71797.1"/>
    <property type="molecule type" value="Genomic_DNA"/>
</dbReference>
<organism evidence="1 2">
    <name type="scientific">Virgisporangium ochraceum</name>
    <dbReference type="NCBI Taxonomy" id="65505"/>
    <lineage>
        <taxon>Bacteria</taxon>
        <taxon>Bacillati</taxon>
        <taxon>Actinomycetota</taxon>
        <taxon>Actinomycetes</taxon>
        <taxon>Micromonosporales</taxon>
        <taxon>Micromonosporaceae</taxon>
        <taxon>Virgisporangium</taxon>
    </lineage>
</organism>
<gene>
    <name evidence="1" type="ORF">Voc01_067140</name>
</gene>
<comment type="caution">
    <text evidence="1">The sequence shown here is derived from an EMBL/GenBank/DDBJ whole genome shotgun (WGS) entry which is preliminary data.</text>
</comment>
<dbReference type="Proteomes" id="UP000635606">
    <property type="component" value="Unassembled WGS sequence"/>
</dbReference>
<evidence type="ECO:0008006" key="3">
    <source>
        <dbReference type="Google" id="ProtNLM"/>
    </source>
</evidence>
<evidence type="ECO:0000313" key="1">
    <source>
        <dbReference type="EMBL" id="GIJ71797.1"/>
    </source>
</evidence>
<accession>A0A8J3ZZL4</accession>
<protein>
    <recommendedName>
        <fullName evidence="3">DUF4261 domain-containing protein</fullName>
    </recommendedName>
</protein>
<proteinExistence type="predicted"/>
<sequence>MARVTIEPWTRPAFQPTGATATAMLVVFADDDVLGAAPDLQLKGMVPAGSPVAALDLRGHHHADGPEWMDGWRGGAVRTIAERDLGDLGRLDDAKCCYSVTVTVDDPRDLTHLQLAWAVAAALARQGAFAVLDVHAVTWLPGPAVADLPADRPFVVQREVSLTAETTPAPGFGHPVHTRGMVKFGRPDLVAGVAADGIEHTAQVLNHLARMLAEGHVLTPGQLLRFDGQRTLRVEPYEPGGAVPEVNLNNEGLLLV</sequence>